<keyword evidence="1" id="KW-0812">Transmembrane</keyword>
<feature type="transmembrane region" description="Helical" evidence="1">
    <location>
        <begin position="192"/>
        <end position="213"/>
    </location>
</feature>
<keyword evidence="1" id="KW-1133">Transmembrane helix</keyword>
<accession>A0A810PXX3</accession>
<dbReference type="AlphaFoldDB" id="A0A810PXX3"/>
<proteinExistence type="predicted"/>
<dbReference type="Proteomes" id="UP000681343">
    <property type="component" value="Chromosome"/>
</dbReference>
<organism evidence="2 3">
    <name type="scientific">Vescimonas fastidiosa</name>
    <dbReference type="NCBI Taxonomy" id="2714353"/>
    <lineage>
        <taxon>Bacteria</taxon>
        <taxon>Bacillati</taxon>
        <taxon>Bacillota</taxon>
        <taxon>Clostridia</taxon>
        <taxon>Eubacteriales</taxon>
        <taxon>Oscillospiraceae</taxon>
        <taxon>Vescimonas</taxon>
    </lineage>
</organism>
<feature type="transmembrane region" description="Helical" evidence="1">
    <location>
        <begin position="137"/>
        <end position="158"/>
    </location>
</feature>
<protein>
    <submittedName>
        <fullName evidence="2">Uncharacterized protein</fullName>
    </submittedName>
</protein>
<keyword evidence="1" id="KW-0472">Membrane</keyword>
<feature type="transmembrane region" description="Helical" evidence="1">
    <location>
        <begin position="72"/>
        <end position="93"/>
    </location>
</feature>
<feature type="transmembrane region" description="Helical" evidence="1">
    <location>
        <begin position="6"/>
        <end position="25"/>
    </location>
</feature>
<reference evidence="2" key="1">
    <citation type="submission" date="2020-09" db="EMBL/GenBank/DDBJ databases">
        <title>New species isolated from human feces.</title>
        <authorList>
            <person name="Kitahara M."/>
            <person name="Shigeno Y."/>
            <person name="Shime M."/>
            <person name="Matsumoto Y."/>
            <person name="Nakamura S."/>
            <person name="Motooka D."/>
            <person name="Fukuoka S."/>
            <person name="Nishikawa H."/>
            <person name="Benno Y."/>
        </authorList>
    </citation>
    <scope>NUCLEOTIDE SEQUENCE</scope>
    <source>
        <strain evidence="2">MM35</strain>
    </source>
</reference>
<evidence type="ECO:0000313" key="3">
    <source>
        <dbReference type="Proteomes" id="UP000681343"/>
    </source>
</evidence>
<dbReference type="RefSeq" id="WP_212819410.1">
    <property type="nucleotide sequence ID" value="NZ_AP023415.1"/>
</dbReference>
<evidence type="ECO:0000313" key="2">
    <source>
        <dbReference type="EMBL" id="BCK78536.1"/>
    </source>
</evidence>
<gene>
    <name evidence="2" type="ORF">MM35RIKEN_07280</name>
</gene>
<dbReference type="KEGG" id="vfa:MM35RIKEN_07280"/>
<sequence length="214" mass="23890">MSGLQLSALFLFLLNTLGLLLHSQLIPRGRIRAGMFCFYTNQSNLLLTVYELLLFCAGFYPGGGLWAALTDVRVSCAMALCIWVTHLIYQFVLVPYEKRKGLKFADFGGNFGNLCVHYFTPLLAVMQWLLFAPKENISILCAVWWLILPLSYTVFALLRASGGKPIGHTGLLYPYPFMDLQRLGWGKLLRNAAVLLILFFLLGCVLVGLGFLVG</sequence>
<keyword evidence="3" id="KW-1185">Reference proteome</keyword>
<dbReference type="NCBIfam" id="NF038065">
    <property type="entry name" value="Pr6Pr"/>
    <property type="match status" value="1"/>
</dbReference>
<dbReference type="EMBL" id="AP023415">
    <property type="protein sequence ID" value="BCK78536.1"/>
    <property type="molecule type" value="Genomic_DNA"/>
</dbReference>
<feature type="transmembrane region" description="Helical" evidence="1">
    <location>
        <begin position="114"/>
        <end position="131"/>
    </location>
</feature>
<evidence type="ECO:0000256" key="1">
    <source>
        <dbReference type="SAM" id="Phobius"/>
    </source>
</evidence>
<feature type="transmembrane region" description="Helical" evidence="1">
    <location>
        <begin position="45"/>
        <end position="66"/>
    </location>
</feature>
<dbReference type="InterPro" id="IPR049713">
    <property type="entry name" value="Pr6Pr-like"/>
</dbReference>
<name>A0A810PXX3_9FIRM</name>